<evidence type="ECO:0000259" key="9">
    <source>
        <dbReference type="Pfam" id="PF02771"/>
    </source>
</evidence>
<comment type="cofactor">
    <cofactor evidence="1 6">
        <name>FAD</name>
        <dbReference type="ChEBI" id="CHEBI:57692"/>
    </cofactor>
</comment>
<keyword evidence="5 6" id="KW-0560">Oxidoreductase</keyword>
<dbReference type="Gene3D" id="1.10.540.10">
    <property type="entry name" value="Acyl-CoA dehydrogenase/oxidase, N-terminal domain"/>
    <property type="match status" value="1"/>
</dbReference>
<name>A0A9J7ARR0_9PROT</name>
<dbReference type="SUPFAM" id="SSF56645">
    <property type="entry name" value="Acyl-CoA dehydrogenase NM domain-like"/>
    <property type="match status" value="1"/>
</dbReference>
<dbReference type="Gene3D" id="1.20.140.10">
    <property type="entry name" value="Butyryl-CoA Dehydrogenase, subunit A, domain 3"/>
    <property type="match status" value="1"/>
</dbReference>
<dbReference type="PANTHER" id="PTHR43884">
    <property type="entry name" value="ACYL-COA DEHYDROGENASE"/>
    <property type="match status" value="1"/>
</dbReference>
<accession>A0A9J7ARR0</accession>
<evidence type="ECO:0000256" key="6">
    <source>
        <dbReference type="RuleBase" id="RU362125"/>
    </source>
</evidence>
<dbReference type="EMBL" id="CP102480">
    <property type="protein sequence ID" value="UUX50048.1"/>
    <property type="molecule type" value="Genomic_DNA"/>
</dbReference>
<sequence>MTEIDTQRILTDAALDWTIWPFFDDSHRALQTRIKTELAADLADIVEDEHKGTSGADEISVRFVRRLGQRGWLRFAVPAAYGGVHDELESRSLVMMRCALGELSGLADFAFAMQGLGSASVSLFGSEELKSALLPDVATGDRIAAFALSEPNAGSDVAALETVATPDGDGFVLNGLKTFISNAGIADHYVTFAKIEGIEGRRNMGAFVIEADTPGLTVAEKIDVIAPHPLGALRFEDCRVPAARMLGAPGDGFKIAMATLDIFRPTVGAAALGFARQAFAHGMHRALTRPMMGQMLGEHQITQTKLAEMALALESSALLIARAAWAKDRGEHRTTREAAMAKLQATEAAQHVIDAAVQLWGGLGVVSGMPVARLYQEIRALRIYEGASEVQKLIIGRHLLSCMQEKN</sequence>
<feature type="domain" description="Acyl-CoA dehydrogenase/oxidase N-terminal" evidence="9">
    <location>
        <begin position="25"/>
        <end position="141"/>
    </location>
</feature>
<dbReference type="GO" id="GO:0050660">
    <property type="term" value="F:flavin adenine dinucleotide binding"/>
    <property type="evidence" value="ECO:0007669"/>
    <property type="project" value="InterPro"/>
</dbReference>
<keyword evidence="4 6" id="KW-0274">FAD</keyword>
<evidence type="ECO:0000259" key="7">
    <source>
        <dbReference type="Pfam" id="PF00441"/>
    </source>
</evidence>
<feature type="domain" description="Acyl-CoA oxidase/dehydrogenase middle" evidence="8">
    <location>
        <begin position="145"/>
        <end position="238"/>
    </location>
</feature>
<dbReference type="Pfam" id="PF00441">
    <property type="entry name" value="Acyl-CoA_dh_1"/>
    <property type="match status" value="1"/>
</dbReference>
<dbReference type="SUPFAM" id="SSF47203">
    <property type="entry name" value="Acyl-CoA dehydrogenase C-terminal domain-like"/>
    <property type="match status" value="1"/>
</dbReference>
<evidence type="ECO:0000256" key="1">
    <source>
        <dbReference type="ARBA" id="ARBA00001974"/>
    </source>
</evidence>
<dbReference type="InterPro" id="IPR006091">
    <property type="entry name" value="Acyl-CoA_Oxase/DH_mid-dom"/>
</dbReference>
<evidence type="ECO:0000256" key="5">
    <source>
        <dbReference type="ARBA" id="ARBA00023002"/>
    </source>
</evidence>
<dbReference type="InterPro" id="IPR013786">
    <property type="entry name" value="AcylCoA_DH/ox_N"/>
</dbReference>
<dbReference type="InterPro" id="IPR006089">
    <property type="entry name" value="Acyl-CoA_DH_CS"/>
</dbReference>
<dbReference type="InterPro" id="IPR036250">
    <property type="entry name" value="AcylCo_DH-like_C"/>
</dbReference>
<dbReference type="InterPro" id="IPR009075">
    <property type="entry name" value="AcylCo_DH/oxidase_C"/>
</dbReference>
<keyword evidence="11" id="KW-1185">Reference proteome</keyword>
<evidence type="ECO:0000259" key="8">
    <source>
        <dbReference type="Pfam" id="PF02770"/>
    </source>
</evidence>
<gene>
    <name evidence="10" type="ORF">NUH88_22005</name>
</gene>
<comment type="similarity">
    <text evidence="2 6">Belongs to the acyl-CoA dehydrogenase family.</text>
</comment>
<reference evidence="10" key="1">
    <citation type="submission" date="2022-08" db="EMBL/GenBank/DDBJ databases">
        <title>Nisaea acidiphila sp. nov., isolated from a marine algal debris and emended description of the genus Nisaea Urios et al. 2008.</title>
        <authorList>
            <person name="Kwon K."/>
        </authorList>
    </citation>
    <scope>NUCLEOTIDE SEQUENCE</scope>
    <source>
        <strain evidence="10">MEBiC11861</strain>
    </source>
</reference>
<proteinExistence type="inferred from homology"/>
<dbReference type="Pfam" id="PF02771">
    <property type="entry name" value="Acyl-CoA_dh_N"/>
    <property type="match status" value="1"/>
</dbReference>
<evidence type="ECO:0000313" key="11">
    <source>
        <dbReference type="Proteomes" id="UP001060336"/>
    </source>
</evidence>
<dbReference type="FunFam" id="1.20.140.10:FF:000001">
    <property type="entry name" value="Acyl-CoA dehydrogenase"/>
    <property type="match status" value="1"/>
</dbReference>
<evidence type="ECO:0000256" key="2">
    <source>
        <dbReference type="ARBA" id="ARBA00009347"/>
    </source>
</evidence>
<dbReference type="Pfam" id="PF02770">
    <property type="entry name" value="Acyl-CoA_dh_M"/>
    <property type="match status" value="1"/>
</dbReference>
<keyword evidence="3 6" id="KW-0285">Flavoprotein</keyword>
<dbReference type="PROSITE" id="PS00072">
    <property type="entry name" value="ACYL_COA_DH_1"/>
    <property type="match status" value="1"/>
</dbReference>
<dbReference type="InterPro" id="IPR046373">
    <property type="entry name" value="Acyl-CoA_Oxase/DH_mid-dom_sf"/>
</dbReference>
<dbReference type="GO" id="GO:0003995">
    <property type="term" value="F:acyl-CoA dehydrogenase activity"/>
    <property type="evidence" value="ECO:0007669"/>
    <property type="project" value="InterPro"/>
</dbReference>
<dbReference type="KEGG" id="naci:NUH88_22005"/>
<feature type="domain" description="Acyl-CoA dehydrogenase/oxidase C-terminal" evidence="7">
    <location>
        <begin position="250"/>
        <end position="400"/>
    </location>
</feature>
<dbReference type="RefSeq" id="WP_257769035.1">
    <property type="nucleotide sequence ID" value="NZ_CP102480.1"/>
</dbReference>
<dbReference type="InterPro" id="IPR037069">
    <property type="entry name" value="AcylCoA_DH/ox_N_sf"/>
</dbReference>
<protein>
    <submittedName>
        <fullName evidence="10">Acyl-CoA dehydrogenase family protein</fullName>
    </submittedName>
</protein>
<dbReference type="Gene3D" id="2.40.110.10">
    <property type="entry name" value="Butyryl-CoA Dehydrogenase, subunit A, domain 2"/>
    <property type="match status" value="1"/>
</dbReference>
<evidence type="ECO:0000256" key="4">
    <source>
        <dbReference type="ARBA" id="ARBA00022827"/>
    </source>
</evidence>
<evidence type="ECO:0000313" key="10">
    <source>
        <dbReference type="EMBL" id="UUX50048.1"/>
    </source>
</evidence>
<evidence type="ECO:0000256" key="3">
    <source>
        <dbReference type="ARBA" id="ARBA00022630"/>
    </source>
</evidence>
<dbReference type="InterPro" id="IPR009100">
    <property type="entry name" value="AcylCoA_DH/oxidase_NM_dom_sf"/>
</dbReference>
<dbReference type="PANTHER" id="PTHR43884:SF22">
    <property type="entry name" value="BLR3437 PROTEIN"/>
    <property type="match status" value="1"/>
</dbReference>
<organism evidence="10 11">
    <name type="scientific">Nisaea acidiphila</name>
    <dbReference type="NCBI Taxonomy" id="1862145"/>
    <lineage>
        <taxon>Bacteria</taxon>
        <taxon>Pseudomonadati</taxon>
        <taxon>Pseudomonadota</taxon>
        <taxon>Alphaproteobacteria</taxon>
        <taxon>Rhodospirillales</taxon>
        <taxon>Thalassobaculaceae</taxon>
        <taxon>Nisaea</taxon>
    </lineage>
</organism>
<dbReference type="Proteomes" id="UP001060336">
    <property type="component" value="Chromosome"/>
</dbReference>
<dbReference type="AlphaFoldDB" id="A0A9J7ARR0"/>
<dbReference type="PIRSF" id="PIRSF016578">
    <property type="entry name" value="HsaA"/>
    <property type="match status" value="1"/>
</dbReference>